<keyword evidence="2" id="KW-1185">Reference proteome</keyword>
<organism evidence="1 2">
    <name type="scientific">Rufibacter roseus</name>
    <dbReference type="NCBI Taxonomy" id="1567108"/>
    <lineage>
        <taxon>Bacteria</taxon>
        <taxon>Pseudomonadati</taxon>
        <taxon>Bacteroidota</taxon>
        <taxon>Cytophagia</taxon>
        <taxon>Cytophagales</taxon>
        <taxon>Hymenobacteraceae</taxon>
        <taxon>Rufibacter</taxon>
    </lineage>
</organism>
<gene>
    <name evidence="1" type="ORF">ACFQHR_18110</name>
</gene>
<sequence>MSNMQNLWPSDLGSSKLNLPKNILIQQGKFLEEMTKNVITVEIKSTQSASNDIIHRVNILAPALGNYSFGLLTMSHKISLYPLTIIDEVNLEKHFVEDEPDLLNSLASIFNSQPVKNALNSLIAQSS</sequence>
<reference evidence="2" key="1">
    <citation type="journal article" date="2019" name="Int. J. Syst. Evol. Microbiol.">
        <title>The Global Catalogue of Microorganisms (GCM) 10K type strain sequencing project: providing services to taxonomists for standard genome sequencing and annotation.</title>
        <authorList>
            <consortium name="The Broad Institute Genomics Platform"/>
            <consortium name="The Broad Institute Genome Sequencing Center for Infectious Disease"/>
            <person name="Wu L."/>
            <person name="Ma J."/>
        </authorList>
    </citation>
    <scope>NUCLEOTIDE SEQUENCE [LARGE SCALE GENOMIC DNA]</scope>
    <source>
        <strain evidence="2">CGMCC 4.7393</strain>
    </source>
</reference>
<dbReference type="EMBL" id="JBHSYQ010000016">
    <property type="protein sequence ID" value="MFC6999556.1"/>
    <property type="molecule type" value="Genomic_DNA"/>
</dbReference>
<dbReference type="Proteomes" id="UP001596405">
    <property type="component" value="Unassembled WGS sequence"/>
</dbReference>
<evidence type="ECO:0000313" key="2">
    <source>
        <dbReference type="Proteomes" id="UP001596405"/>
    </source>
</evidence>
<dbReference type="RefSeq" id="WP_066621216.1">
    <property type="nucleotide sequence ID" value="NZ_JBHSYQ010000016.1"/>
</dbReference>
<protein>
    <submittedName>
        <fullName evidence="1">Uncharacterized protein</fullName>
    </submittedName>
</protein>
<comment type="caution">
    <text evidence="1">The sequence shown here is derived from an EMBL/GenBank/DDBJ whole genome shotgun (WGS) entry which is preliminary data.</text>
</comment>
<name>A0ABW2DSR8_9BACT</name>
<accession>A0ABW2DSR8</accession>
<evidence type="ECO:0000313" key="1">
    <source>
        <dbReference type="EMBL" id="MFC6999556.1"/>
    </source>
</evidence>
<proteinExistence type="predicted"/>